<accession>A0ABR7RJ50</accession>
<proteinExistence type="predicted"/>
<sequence length="417" mass="46191">MLPRCLGLAATLAVVWPSAALAQFIGPEATARGVTVLNRPRPDFDPLGVRLPGYRLDASLEGGVGYDDNLLPGQGRRRSGSFAEEALSVTGASMWTRHGIEATATQITRQHVRDSNLNWNDYAIGVAGRYDIGRASWLRLRYDHIRSHLDVDDLDVQQSGTRTPAPYDTDIVHAAGSVAFNQLRLGASLDYRWLRYQDVTVAGVRDPLSNNDHQSALGELNAEYSVLPGRALLGVVRLQDIRYDRAGQSGRDSLTWEVQGGAQYDVDGLWQARLLLGYRRRDYEQAGLKPLSGPAFEGQVVLTPSQLATVTVAIQRSIEESIRQDSVSYTRTSARAALDYEMLRNLIVTVGTRVERRDYPEDVGTVTDAIGVLEARWMLNRSMTLIGTFQHTERLSAPAGIQEYGRNQVLIRLRFAL</sequence>
<organism evidence="2 3">
    <name type="scientific">Teichococcus aerophilus</name>
    <dbReference type="NCBI Taxonomy" id="1224513"/>
    <lineage>
        <taxon>Bacteria</taxon>
        <taxon>Pseudomonadati</taxon>
        <taxon>Pseudomonadota</taxon>
        <taxon>Alphaproteobacteria</taxon>
        <taxon>Acetobacterales</taxon>
        <taxon>Roseomonadaceae</taxon>
        <taxon>Roseomonas</taxon>
    </lineage>
</organism>
<dbReference type="InterPro" id="IPR018759">
    <property type="entry name" value="BBP2_2"/>
</dbReference>
<keyword evidence="1" id="KW-0732">Signal</keyword>
<dbReference type="EMBL" id="JACTVA010000005">
    <property type="protein sequence ID" value="MBC9206167.1"/>
    <property type="molecule type" value="Genomic_DNA"/>
</dbReference>
<comment type="caution">
    <text evidence="2">The sequence shown here is derived from an EMBL/GenBank/DDBJ whole genome shotgun (WGS) entry which is preliminary data.</text>
</comment>
<dbReference type="RefSeq" id="WP_187783344.1">
    <property type="nucleotide sequence ID" value="NZ_JACTVA010000005.1"/>
</dbReference>
<gene>
    <name evidence="2" type="ORF">IBL26_04910</name>
</gene>
<evidence type="ECO:0000313" key="3">
    <source>
        <dbReference type="Proteomes" id="UP000626026"/>
    </source>
</evidence>
<dbReference type="Pfam" id="PF10082">
    <property type="entry name" value="BBP2_2"/>
    <property type="match status" value="1"/>
</dbReference>
<reference evidence="2 3" key="1">
    <citation type="journal article" date="2013" name="Int. J. Syst. Evol. Microbiol.">
        <title>Roseomonas aerophila sp. nov., isolated from air.</title>
        <authorList>
            <person name="Kim S.J."/>
            <person name="Weon H.Y."/>
            <person name="Ahn J.H."/>
            <person name="Hong S.B."/>
            <person name="Seok S.J."/>
            <person name="Whang K.S."/>
            <person name="Kwon S.W."/>
        </authorList>
    </citation>
    <scope>NUCLEOTIDE SEQUENCE [LARGE SCALE GENOMIC DNA]</scope>
    <source>
        <strain evidence="2 3">NBRC 108923</strain>
    </source>
</reference>
<feature type="chain" id="PRO_5045635934" evidence="1">
    <location>
        <begin position="23"/>
        <end position="417"/>
    </location>
</feature>
<dbReference type="SUPFAM" id="SSF56935">
    <property type="entry name" value="Porins"/>
    <property type="match status" value="1"/>
</dbReference>
<evidence type="ECO:0000256" key="1">
    <source>
        <dbReference type="SAM" id="SignalP"/>
    </source>
</evidence>
<protein>
    <submittedName>
        <fullName evidence="2">Outer membrane beta-barrel protein</fullName>
    </submittedName>
</protein>
<keyword evidence="3" id="KW-1185">Reference proteome</keyword>
<feature type="signal peptide" evidence="1">
    <location>
        <begin position="1"/>
        <end position="22"/>
    </location>
</feature>
<evidence type="ECO:0000313" key="2">
    <source>
        <dbReference type="EMBL" id="MBC9206167.1"/>
    </source>
</evidence>
<name>A0ABR7RJ50_9PROT</name>
<dbReference type="Proteomes" id="UP000626026">
    <property type="component" value="Unassembled WGS sequence"/>
</dbReference>